<feature type="compositionally biased region" description="Basic and acidic residues" evidence="7">
    <location>
        <begin position="172"/>
        <end position="182"/>
    </location>
</feature>
<dbReference type="InterPro" id="IPR011082">
    <property type="entry name" value="Exosome-assoc_fac/DNA_repair"/>
</dbReference>
<dbReference type="PANTHER" id="PTHR15341:SF3">
    <property type="entry name" value="NUCLEAR NUCLEIC ACID-BINDING PROTEIN C1D"/>
    <property type="match status" value="1"/>
</dbReference>
<evidence type="ECO:0000256" key="2">
    <source>
        <dbReference type="ARBA" id="ARBA00009154"/>
    </source>
</evidence>
<protein>
    <recommendedName>
        <fullName evidence="6">Exosome complex protein</fullName>
    </recommendedName>
</protein>
<gene>
    <name evidence="8" type="ORF">WICPIJ_007052</name>
</gene>
<feature type="region of interest" description="Disordered" evidence="7">
    <location>
        <begin position="143"/>
        <end position="207"/>
    </location>
</feature>
<keyword evidence="9" id="KW-1185">Reference proteome</keyword>
<dbReference type="Pfam" id="PF04000">
    <property type="entry name" value="Sas10_Utp3"/>
    <property type="match status" value="1"/>
</dbReference>
<evidence type="ECO:0000313" key="9">
    <source>
        <dbReference type="Proteomes" id="UP000774326"/>
    </source>
</evidence>
<dbReference type="GO" id="GO:0003723">
    <property type="term" value="F:RNA binding"/>
    <property type="evidence" value="ECO:0007669"/>
    <property type="project" value="UniProtKB-UniRule"/>
</dbReference>
<name>A0A9P8TKT8_WICPI</name>
<organism evidence="8 9">
    <name type="scientific">Wickerhamomyces pijperi</name>
    <name type="common">Yeast</name>
    <name type="synonym">Pichia pijperi</name>
    <dbReference type="NCBI Taxonomy" id="599730"/>
    <lineage>
        <taxon>Eukaryota</taxon>
        <taxon>Fungi</taxon>
        <taxon>Dikarya</taxon>
        <taxon>Ascomycota</taxon>
        <taxon>Saccharomycotina</taxon>
        <taxon>Saccharomycetes</taxon>
        <taxon>Phaffomycetales</taxon>
        <taxon>Wickerhamomycetaceae</taxon>
        <taxon>Wickerhamomyces</taxon>
    </lineage>
</organism>
<comment type="function">
    <text evidence="6">Required for exosome-dependent processing of pre-rRNA and small nucleolar RNA (snRNA) precursors. Involved in processing of 35S pre-rRNA at the A0, A1 and A2 sites.</text>
</comment>
<accession>A0A9P8TKT8</accession>
<dbReference type="AlphaFoldDB" id="A0A9P8TKT8"/>
<dbReference type="OrthoDB" id="1421013at2759"/>
<dbReference type="GO" id="GO:0000178">
    <property type="term" value="C:exosome (RNase complex)"/>
    <property type="evidence" value="ECO:0007669"/>
    <property type="project" value="TreeGrafter"/>
</dbReference>
<comment type="caution">
    <text evidence="8">The sequence shown here is derived from an EMBL/GenBank/DDBJ whole genome shotgun (WGS) entry which is preliminary data.</text>
</comment>
<evidence type="ECO:0000256" key="1">
    <source>
        <dbReference type="ARBA" id="ARBA00004123"/>
    </source>
</evidence>
<dbReference type="GO" id="GO:0010468">
    <property type="term" value="P:regulation of gene expression"/>
    <property type="evidence" value="ECO:0007669"/>
    <property type="project" value="TreeGrafter"/>
</dbReference>
<dbReference type="PANTHER" id="PTHR15341">
    <property type="entry name" value="SUN-COR STEROID HORMONE RECEPTOR CO-REPRESSOR"/>
    <property type="match status" value="1"/>
</dbReference>
<dbReference type="EMBL" id="JAEUBG010004113">
    <property type="protein sequence ID" value="KAH3681981.1"/>
    <property type="molecule type" value="Genomic_DNA"/>
</dbReference>
<dbReference type="GO" id="GO:0000460">
    <property type="term" value="P:maturation of 5.8S rRNA"/>
    <property type="evidence" value="ECO:0007669"/>
    <property type="project" value="TreeGrafter"/>
</dbReference>
<evidence type="ECO:0000256" key="7">
    <source>
        <dbReference type="SAM" id="MobiDB-lite"/>
    </source>
</evidence>
<dbReference type="InterPro" id="IPR007146">
    <property type="entry name" value="Sas10/Utp3/C1D"/>
</dbReference>
<evidence type="ECO:0000256" key="6">
    <source>
        <dbReference type="RuleBase" id="RU368003"/>
    </source>
</evidence>
<comment type="similarity">
    <text evidence="2 6">Belongs to the C1D family.</text>
</comment>
<evidence type="ECO:0000313" key="8">
    <source>
        <dbReference type="EMBL" id="KAH3681981.1"/>
    </source>
</evidence>
<feature type="compositionally biased region" description="Basic and acidic residues" evidence="7">
    <location>
        <begin position="145"/>
        <end position="155"/>
    </location>
</feature>
<dbReference type="Proteomes" id="UP000774326">
    <property type="component" value="Unassembled WGS sequence"/>
</dbReference>
<reference evidence="8" key="2">
    <citation type="submission" date="2021-01" db="EMBL/GenBank/DDBJ databases">
        <authorList>
            <person name="Schikora-Tamarit M.A."/>
        </authorList>
    </citation>
    <scope>NUCLEOTIDE SEQUENCE</scope>
    <source>
        <strain evidence="8">CBS2887</strain>
    </source>
</reference>
<evidence type="ECO:0000256" key="5">
    <source>
        <dbReference type="ARBA" id="ARBA00023242"/>
    </source>
</evidence>
<sequence length="207" mass="23431">MENIDLIKQYIQSLNQAVTTLDPQIITLTSESFEDRINSESDPLKRVKIATNYAYTIVTLAFAYLKSIGVDTAKHPIMEDLNRVKSYMKRYKDASSGVDEEEQKRIDTEKAKRFINAALGNNQQSNLNTTTSSMAQPAISTHTKFAADDEKKEDKKEEEEEETKTKSQAKQIRNEFKSDKLQKISKAGNATGKNLKKGKFTPKSNKK</sequence>
<keyword evidence="5 6" id="KW-0539">Nucleus</keyword>
<dbReference type="GO" id="GO:0005730">
    <property type="term" value="C:nucleolus"/>
    <property type="evidence" value="ECO:0007669"/>
    <property type="project" value="TreeGrafter"/>
</dbReference>
<feature type="compositionally biased region" description="Basic residues" evidence="7">
    <location>
        <begin position="194"/>
        <end position="207"/>
    </location>
</feature>
<comment type="subcellular location">
    <subcellularLocation>
        <location evidence="1 6">Nucleus</location>
    </subcellularLocation>
</comment>
<keyword evidence="3 6" id="KW-0698">rRNA processing</keyword>
<evidence type="ECO:0000256" key="4">
    <source>
        <dbReference type="ARBA" id="ARBA00022884"/>
    </source>
</evidence>
<reference evidence="8" key="1">
    <citation type="journal article" date="2021" name="Open Biol.">
        <title>Shared evolutionary footprints suggest mitochondrial oxidative damage underlies multiple complex I losses in fungi.</title>
        <authorList>
            <person name="Schikora-Tamarit M.A."/>
            <person name="Marcet-Houben M."/>
            <person name="Nosek J."/>
            <person name="Gabaldon T."/>
        </authorList>
    </citation>
    <scope>NUCLEOTIDE SEQUENCE</scope>
    <source>
        <strain evidence="8">CBS2887</strain>
    </source>
</reference>
<keyword evidence="4 6" id="KW-0694">RNA-binding</keyword>
<proteinExistence type="inferred from homology"/>
<evidence type="ECO:0000256" key="3">
    <source>
        <dbReference type="ARBA" id="ARBA00022552"/>
    </source>
</evidence>
<dbReference type="GO" id="GO:0003677">
    <property type="term" value="F:DNA binding"/>
    <property type="evidence" value="ECO:0007669"/>
    <property type="project" value="TreeGrafter"/>
</dbReference>